<sequence length="96" mass="11415">MKEEPNGGRKSSKEKFKLQGTEFKVVKNYKYWGFWLAINNSYNFYLRKLKFKGLTKRAKIENLGRMMYLYDTIAKAAIMYGVEIWGTERGNWKNAK</sequence>
<dbReference type="Proteomes" id="UP000215335">
    <property type="component" value="Unassembled WGS sequence"/>
</dbReference>
<dbReference type="EMBL" id="NNAY01002113">
    <property type="protein sequence ID" value="OXU22043.1"/>
    <property type="molecule type" value="Genomic_DNA"/>
</dbReference>
<protein>
    <submittedName>
        <fullName evidence="1">Uncharacterized protein</fullName>
    </submittedName>
</protein>
<evidence type="ECO:0000313" key="2">
    <source>
        <dbReference type="Proteomes" id="UP000215335"/>
    </source>
</evidence>
<organism evidence="1 2">
    <name type="scientific">Trichomalopsis sarcophagae</name>
    <dbReference type="NCBI Taxonomy" id="543379"/>
    <lineage>
        <taxon>Eukaryota</taxon>
        <taxon>Metazoa</taxon>
        <taxon>Ecdysozoa</taxon>
        <taxon>Arthropoda</taxon>
        <taxon>Hexapoda</taxon>
        <taxon>Insecta</taxon>
        <taxon>Pterygota</taxon>
        <taxon>Neoptera</taxon>
        <taxon>Endopterygota</taxon>
        <taxon>Hymenoptera</taxon>
        <taxon>Apocrita</taxon>
        <taxon>Proctotrupomorpha</taxon>
        <taxon>Chalcidoidea</taxon>
        <taxon>Pteromalidae</taxon>
        <taxon>Pteromalinae</taxon>
        <taxon>Trichomalopsis</taxon>
    </lineage>
</organism>
<accession>A0A232EUL0</accession>
<proteinExistence type="predicted"/>
<dbReference type="AlphaFoldDB" id="A0A232EUL0"/>
<keyword evidence="2" id="KW-1185">Reference proteome</keyword>
<comment type="caution">
    <text evidence="1">The sequence shown here is derived from an EMBL/GenBank/DDBJ whole genome shotgun (WGS) entry which is preliminary data.</text>
</comment>
<evidence type="ECO:0000313" key="1">
    <source>
        <dbReference type="EMBL" id="OXU22043.1"/>
    </source>
</evidence>
<gene>
    <name evidence="1" type="ORF">TSAR_014334</name>
</gene>
<name>A0A232EUL0_9HYME</name>
<reference evidence="1 2" key="1">
    <citation type="journal article" date="2017" name="Curr. Biol.">
        <title>The Evolution of Venom by Co-option of Single-Copy Genes.</title>
        <authorList>
            <person name="Martinson E.O."/>
            <person name="Mrinalini"/>
            <person name="Kelkar Y.D."/>
            <person name="Chang C.H."/>
            <person name="Werren J.H."/>
        </authorList>
    </citation>
    <scope>NUCLEOTIDE SEQUENCE [LARGE SCALE GENOMIC DNA]</scope>
    <source>
        <strain evidence="1 2">Alberta</strain>
        <tissue evidence="1">Whole body</tissue>
    </source>
</reference>